<protein>
    <recommendedName>
        <fullName evidence="1">Nbr1-like C-terminal UBA domain-containing protein</fullName>
    </recommendedName>
</protein>
<evidence type="ECO:0000313" key="3">
    <source>
        <dbReference type="Proteomes" id="UP001180020"/>
    </source>
</evidence>
<evidence type="ECO:0000313" key="2">
    <source>
        <dbReference type="EMBL" id="KAK1294703.1"/>
    </source>
</evidence>
<organism evidence="2 3">
    <name type="scientific">Acorus calamus</name>
    <name type="common">Sweet flag</name>
    <dbReference type="NCBI Taxonomy" id="4465"/>
    <lineage>
        <taxon>Eukaryota</taxon>
        <taxon>Viridiplantae</taxon>
        <taxon>Streptophyta</taxon>
        <taxon>Embryophyta</taxon>
        <taxon>Tracheophyta</taxon>
        <taxon>Spermatophyta</taxon>
        <taxon>Magnoliopsida</taxon>
        <taxon>Liliopsida</taxon>
        <taxon>Acoraceae</taxon>
        <taxon>Acorus</taxon>
    </lineage>
</organism>
<accession>A0AAV9CZN8</accession>
<dbReference type="Pfam" id="PF24932">
    <property type="entry name" value="UBA_NBR1_C"/>
    <property type="match status" value="1"/>
</dbReference>
<gene>
    <name evidence="2" type="ORF">QJS10_CPA16g00427</name>
</gene>
<dbReference type="EMBL" id="JAUJYO010000016">
    <property type="protein sequence ID" value="KAK1294703.1"/>
    <property type="molecule type" value="Genomic_DNA"/>
</dbReference>
<evidence type="ECO:0000259" key="1">
    <source>
        <dbReference type="Pfam" id="PF24932"/>
    </source>
</evidence>
<feature type="domain" description="Nbr1-like C-terminal UBA" evidence="1">
    <location>
        <begin position="20"/>
        <end position="59"/>
    </location>
</feature>
<proteinExistence type="predicted"/>
<name>A0AAV9CZN8_ACOCL</name>
<reference evidence="2" key="1">
    <citation type="journal article" date="2023" name="Nat. Commun.">
        <title>Diploid and tetraploid genomes of Acorus and the evolution of monocots.</title>
        <authorList>
            <person name="Ma L."/>
            <person name="Liu K.W."/>
            <person name="Li Z."/>
            <person name="Hsiao Y.Y."/>
            <person name="Qi Y."/>
            <person name="Fu T."/>
            <person name="Tang G.D."/>
            <person name="Zhang D."/>
            <person name="Sun W.H."/>
            <person name="Liu D.K."/>
            <person name="Li Y."/>
            <person name="Chen G.Z."/>
            <person name="Liu X.D."/>
            <person name="Liao X.Y."/>
            <person name="Jiang Y.T."/>
            <person name="Yu X."/>
            <person name="Hao Y."/>
            <person name="Huang J."/>
            <person name="Zhao X.W."/>
            <person name="Ke S."/>
            <person name="Chen Y.Y."/>
            <person name="Wu W.L."/>
            <person name="Hsu J.L."/>
            <person name="Lin Y.F."/>
            <person name="Huang M.D."/>
            <person name="Li C.Y."/>
            <person name="Huang L."/>
            <person name="Wang Z.W."/>
            <person name="Zhao X."/>
            <person name="Zhong W.Y."/>
            <person name="Peng D.H."/>
            <person name="Ahmad S."/>
            <person name="Lan S."/>
            <person name="Zhang J.S."/>
            <person name="Tsai W.C."/>
            <person name="Van de Peer Y."/>
            <person name="Liu Z.J."/>
        </authorList>
    </citation>
    <scope>NUCLEOTIDE SEQUENCE</scope>
    <source>
        <strain evidence="2">CP</strain>
    </source>
</reference>
<dbReference type="InterPro" id="IPR056893">
    <property type="entry name" value="UBA_Nbr1_C"/>
</dbReference>
<sequence>MTIANHEPSGFHIDGIDPMEETLLKELDEMGFKEINLNKEILRLNEYNLEQSLDDLCGIIDVWCMLEVQGFADRERNKKVLLKKWGKHQASCNGSHRWRKS</sequence>
<dbReference type="Gene3D" id="1.10.8.10">
    <property type="entry name" value="DNA helicase RuvA subunit, C-terminal domain"/>
    <property type="match status" value="1"/>
</dbReference>
<dbReference type="AlphaFoldDB" id="A0AAV9CZN8"/>
<dbReference type="PANTHER" id="PTHR20930:SF0">
    <property type="entry name" value="PROTEIN ILRUN"/>
    <property type="match status" value="1"/>
</dbReference>
<dbReference type="PANTHER" id="PTHR20930">
    <property type="entry name" value="OVARIAN CARCINOMA ANTIGEN CA125-RELATED"/>
    <property type="match status" value="1"/>
</dbReference>
<keyword evidence="3" id="KW-1185">Reference proteome</keyword>
<comment type="caution">
    <text evidence="2">The sequence shown here is derived from an EMBL/GenBank/DDBJ whole genome shotgun (WGS) entry which is preliminary data.</text>
</comment>
<reference evidence="2" key="2">
    <citation type="submission" date="2023-06" db="EMBL/GenBank/DDBJ databases">
        <authorList>
            <person name="Ma L."/>
            <person name="Liu K.-W."/>
            <person name="Li Z."/>
            <person name="Hsiao Y.-Y."/>
            <person name="Qi Y."/>
            <person name="Fu T."/>
            <person name="Tang G."/>
            <person name="Zhang D."/>
            <person name="Sun W.-H."/>
            <person name="Liu D.-K."/>
            <person name="Li Y."/>
            <person name="Chen G.-Z."/>
            <person name="Liu X.-D."/>
            <person name="Liao X.-Y."/>
            <person name="Jiang Y.-T."/>
            <person name="Yu X."/>
            <person name="Hao Y."/>
            <person name="Huang J."/>
            <person name="Zhao X.-W."/>
            <person name="Ke S."/>
            <person name="Chen Y.-Y."/>
            <person name="Wu W.-L."/>
            <person name="Hsu J.-L."/>
            <person name="Lin Y.-F."/>
            <person name="Huang M.-D."/>
            <person name="Li C.-Y."/>
            <person name="Huang L."/>
            <person name="Wang Z.-W."/>
            <person name="Zhao X."/>
            <person name="Zhong W.-Y."/>
            <person name="Peng D.-H."/>
            <person name="Ahmad S."/>
            <person name="Lan S."/>
            <person name="Zhang J.-S."/>
            <person name="Tsai W.-C."/>
            <person name="Van De Peer Y."/>
            <person name="Liu Z.-J."/>
        </authorList>
    </citation>
    <scope>NUCLEOTIDE SEQUENCE</scope>
    <source>
        <strain evidence="2">CP</strain>
        <tissue evidence="2">Leaves</tissue>
    </source>
</reference>
<dbReference type="Proteomes" id="UP001180020">
    <property type="component" value="Unassembled WGS sequence"/>
</dbReference>